<organism evidence="1 2">
    <name type="scientific">Listeria fleischmannii subsp. fleischmannii</name>
    <dbReference type="NCBI Taxonomy" id="1671902"/>
    <lineage>
        <taxon>Bacteria</taxon>
        <taxon>Bacillati</taxon>
        <taxon>Bacillota</taxon>
        <taxon>Bacilli</taxon>
        <taxon>Bacillales</taxon>
        <taxon>Listeriaceae</taxon>
        <taxon>Listeria</taxon>
    </lineage>
</organism>
<sequence length="72" mass="8114">MTEVNPFPYSLDNKRYHTWNYCLRKQFGMKIFKVALDGGFDCPNRDGTVARGGCTFVVQLVQAISLAIANLI</sequence>
<dbReference type="AlphaFoldDB" id="A0A2X3HEX7"/>
<evidence type="ECO:0000313" key="2">
    <source>
        <dbReference type="Proteomes" id="UP000250257"/>
    </source>
</evidence>
<accession>A0A2X3HEX7</accession>
<proteinExistence type="predicted"/>
<protein>
    <submittedName>
        <fullName evidence="1">Radical SAM protein</fullName>
    </submittedName>
</protein>
<gene>
    <name evidence="1" type="ORF">NCTC13940_01717</name>
</gene>
<dbReference type="Proteomes" id="UP000250257">
    <property type="component" value="Unassembled WGS sequence"/>
</dbReference>
<dbReference type="EMBL" id="UAWT01000019">
    <property type="protein sequence ID" value="SQC69814.1"/>
    <property type="molecule type" value="Genomic_DNA"/>
</dbReference>
<evidence type="ECO:0000313" key="1">
    <source>
        <dbReference type="EMBL" id="SQC69814.1"/>
    </source>
</evidence>
<reference evidence="1 2" key="1">
    <citation type="submission" date="2018-06" db="EMBL/GenBank/DDBJ databases">
        <authorList>
            <consortium name="Pathogen Informatics"/>
            <person name="Doyle S."/>
        </authorList>
    </citation>
    <scope>NUCLEOTIDE SEQUENCE [LARGE SCALE GENOMIC DNA]</scope>
    <source>
        <strain evidence="1 2">NCTC13940</strain>
    </source>
</reference>
<name>A0A2X3HEX7_9LIST</name>